<name>A0AAW1UJF0_9CUCU</name>
<dbReference type="Proteomes" id="UP001431783">
    <property type="component" value="Unassembled WGS sequence"/>
</dbReference>
<organism evidence="2 3">
    <name type="scientific">Henosepilachna vigintioctopunctata</name>
    <dbReference type="NCBI Taxonomy" id="420089"/>
    <lineage>
        <taxon>Eukaryota</taxon>
        <taxon>Metazoa</taxon>
        <taxon>Ecdysozoa</taxon>
        <taxon>Arthropoda</taxon>
        <taxon>Hexapoda</taxon>
        <taxon>Insecta</taxon>
        <taxon>Pterygota</taxon>
        <taxon>Neoptera</taxon>
        <taxon>Endopterygota</taxon>
        <taxon>Coleoptera</taxon>
        <taxon>Polyphaga</taxon>
        <taxon>Cucujiformia</taxon>
        <taxon>Coccinelloidea</taxon>
        <taxon>Coccinellidae</taxon>
        <taxon>Epilachninae</taxon>
        <taxon>Epilachnini</taxon>
        <taxon>Henosepilachna</taxon>
    </lineage>
</organism>
<comment type="caution">
    <text evidence="2">The sequence shown here is derived from an EMBL/GenBank/DDBJ whole genome shotgun (WGS) entry which is preliminary data.</text>
</comment>
<dbReference type="AlphaFoldDB" id="A0AAW1UJF0"/>
<protein>
    <recommendedName>
        <fullName evidence="1">Cyclin N-terminal domain-containing protein</fullName>
    </recommendedName>
</protein>
<keyword evidence="3" id="KW-1185">Reference proteome</keyword>
<dbReference type="EMBL" id="JARQZJ010000091">
    <property type="protein sequence ID" value="KAK9883736.1"/>
    <property type="molecule type" value="Genomic_DNA"/>
</dbReference>
<proteinExistence type="predicted"/>
<dbReference type="InterPro" id="IPR036915">
    <property type="entry name" value="Cyclin-like_sf"/>
</dbReference>
<dbReference type="GO" id="GO:0007131">
    <property type="term" value="P:reciprocal meiotic recombination"/>
    <property type="evidence" value="ECO:0007669"/>
    <property type="project" value="TreeGrafter"/>
</dbReference>
<gene>
    <name evidence="2" type="ORF">WA026_001924</name>
</gene>
<dbReference type="PANTHER" id="PTHR21615">
    <property type="entry name" value="CYCLIN N-TERMINAL DOMAIN-CONTAINING PROTEIN 1"/>
    <property type="match status" value="1"/>
</dbReference>
<dbReference type="InterPro" id="IPR006671">
    <property type="entry name" value="Cyclin_N"/>
</dbReference>
<dbReference type="GO" id="GO:0035861">
    <property type="term" value="C:site of double-strand break"/>
    <property type="evidence" value="ECO:0007669"/>
    <property type="project" value="TreeGrafter"/>
</dbReference>
<accession>A0AAW1UJF0</accession>
<evidence type="ECO:0000313" key="2">
    <source>
        <dbReference type="EMBL" id="KAK9883736.1"/>
    </source>
</evidence>
<dbReference type="PANTHER" id="PTHR21615:SF2">
    <property type="entry name" value="CYCLIN N-TERMINAL DOMAIN-CONTAINING PROTEIN 1"/>
    <property type="match status" value="1"/>
</dbReference>
<dbReference type="SUPFAM" id="SSF47954">
    <property type="entry name" value="Cyclin-like"/>
    <property type="match status" value="1"/>
</dbReference>
<sequence>MAGNNVNDVELLSDWLKDTSEPHEFEEPILDDFVLQTLQFASDKFDLDVHVFILSVCIIEQYLRKRENGSVCPIDEGLILMAGLFISSKFIGGTNHLSSEDAVGFLESVTFRDYEIHMLMRSEEEILRVINFSIPLATVADHLGLLSQMYLERHKINMNLMPLCNHILQMLYVRRKKWYNELKNLYSQDEETIVAFRFLMINKFYIPAAVLLTCWHITEVKTIVDFNTAVNELQLITKIQRDHLNLAAGVILNLFEKKS</sequence>
<reference evidence="2 3" key="1">
    <citation type="submission" date="2023-03" db="EMBL/GenBank/DDBJ databases">
        <title>Genome insight into feeding habits of ladybird beetles.</title>
        <authorList>
            <person name="Li H.-S."/>
            <person name="Huang Y.-H."/>
            <person name="Pang H."/>
        </authorList>
    </citation>
    <scope>NUCLEOTIDE SEQUENCE [LARGE SCALE GENOMIC DNA]</scope>
    <source>
        <strain evidence="2">SYSU_2023b</strain>
        <tissue evidence="2">Whole body</tissue>
    </source>
</reference>
<feature type="domain" description="Cyclin N-terminal" evidence="1">
    <location>
        <begin position="41"/>
        <end position="134"/>
    </location>
</feature>
<evidence type="ECO:0000313" key="3">
    <source>
        <dbReference type="Proteomes" id="UP001431783"/>
    </source>
</evidence>
<evidence type="ECO:0000259" key="1">
    <source>
        <dbReference type="Pfam" id="PF00134"/>
    </source>
</evidence>
<dbReference type="Pfam" id="PF00134">
    <property type="entry name" value="Cyclin_N"/>
    <property type="match status" value="1"/>
</dbReference>